<dbReference type="STRING" id="1387277.SAMN06295998_11286"/>
<dbReference type="EMBL" id="FWYD01000012">
    <property type="protein sequence ID" value="SMC94841.1"/>
    <property type="molecule type" value="Genomic_DNA"/>
</dbReference>
<proteinExistence type="predicted"/>
<dbReference type="AlphaFoldDB" id="A0A1W2DBQ7"/>
<protein>
    <submittedName>
        <fullName evidence="2">Uncharacterized protein</fullName>
    </submittedName>
</protein>
<keyword evidence="3" id="KW-1185">Reference proteome</keyword>
<accession>A0A1W2DBQ7</accession>
<name>A0A1W2DBQ7_9RHOB</name>
<dbReference type="Proteomes" id="UP000192330">
    <property type="component" value="Unassembled WGS sequence"/>
</dbReference>
<feature type="region of interest" description="Disordered" evidence="1">
    <location>
        <begin position="35"/>
        <end position="61"/>
    </location>
</feature>
<evidence type="ECO:0000313" key="3">
    <source>
        <dbReference type="Proteomes" id="UP000192330"/>
    </source>
</evidence>
<organism evidence="2 3">
    <name type="scientific">Primorskyibacter flagellatus</name>
    <dbReference type="NCBI Taxonomy" id="1387277"/>
    <lineage>
        <taxon>Bacteria</taxon>
        <taxon>Pseudomonadati</taxon>
        <taxon>Pseudomonadota</taxon>
        <taxon>Alphaproteobacteria</taxon>
        <taxon>Rhodobacterales</taxon>
        <taxon>Roseobacteraceae</taxon>
        <taxon>Primorskyibacter</taxon>
    </lineage>
</organism>
<sequence>MRPDAGRKRQLAQQRALSIFKTFAEKPVPVRHIAAGAHMKRQKPPTGGRATGPRALRRLMA</sequence>
<evidence type="ECO:0000313" key="2">
    <source>
        <dbReference type="EMBL" id="SMC94841.1"/>
    </source>
</evidence>
<evidence type="ECO:0000256" key="1">
    <source>
        <dbReference type="SAM" id="MobiDB-lite"/>
    </source>
</evidence>
<gene>
    <name evidence="2" type="ORF">SAMN06295998_11286</name>
</gene>
<reference evidence="2 3" key="1">
    <citation type="submission" date="2017-04" db="EMBL/GenBank/DDBJ databases">
        <authorList>
            <person name="Afonso C.L."/>
            <person name="Miller P.J."/>
            <person name="Scott M.A."/>
            <person name="Spackman E."/>
            <person name="Goraichik I."/>
            <person name="Dimitrov K.M."/>
            <person name="Suarez D.L."/>
            <person name="Swayne D.E."/>
        </authorList>
    </citation>
    <scope>NUCLEOTIDE SEQUENCE [LARGE SCALE GENOMIC DNA]</scope>
    <source>
        <strain evidence="2 3">CGMCC 1.12644</strain>
    </source>
</reference>